<accession>A0ABW8C355</accession>
<dbReference type="Pfam" id="PF00005">
    <property type="entry name" value="ABC_tran"/>
    <property type="match status" value="1"/>
</dbReference>
<feature type="domain" description="ABC transporter" evidence="11">
    <location>
        <begin position="14"/>
        <end position="246"/>
    </location>
</feature>
<dbReference type="Proteomes" id="UP001614394">
    <property type="component" value="Unassembled WGS sequence"/>
</dbReference>
<evidence type="ECO:0000256" key="3">
    <source>
        <dbReference type="ARBA" id="ARBA00022475"/>
    </source>
</evidence>
<evidence type="ECO:0000256" key="7">
    <source>
        <dbReference type="ARBA" id="ARBA00023136"/>
    </source>
</evidence>
<feature type="region of interest" description="Disordered" evidence="10">
    <location>
        <begin position="320"/>
        <end position="361"/>
    </location>
</feature>
<comment type="subcellular location">
    <subcellularLocation>
        <location evidence="1">Cell membrane</location>
        <topology evidence="1">Peripheral membrane protein</topology>
        <orientation evidence="1">Cytoplasmic side</orientation>
    </subcellularLocation>
</comment>
<dbReference type="PROSITE" id="PS00211">
    <property type="entry name" value="ABC_TRANSPORTER_1"/>
    <property type="match status" value="1"/>
</dbReference>
<feature type="compositionally biased region" description="Basic and acidic residues" evidence="10">
    <location>
        <begin position="323"/>
        <end position="332"/>
    </location>
</feature>
<dbReference type="InterPro" id="IPR003593">
    <property type="entry name" value="AAA+_ATPase"/>
</dbReference>
<dbReference type="Gene3D" id="3.40.50.300">
    <property type="entry name" value="P-loop containing nucleotide triphosphate hydrolases"/>
    <property type="match status" value="1"/>
</dbReference>
<dbReference type="InterPro" id="IPR017871">
    <property type="entry name" value="ABC_transporter-like_CS"/>
</dbReference>
<organism evidence="12 13">
    <name type="scientific">Streptomyces fildesensis</name>
    <dbReference type="NCBI Taxonomy" id="375757"/>
    <lineage>
        <taxon>Bacteria</taxon>
        <taxon>Bacillati</taxon>
        <taxon>Actinomycetota</taxon>
        <taxon>Actinomycetes</taxon>
        <taxon>Kitasatosporales</taxon>
        <taxon>Streptomycetaceae</taxon>
        <taxon>Streptomyces</taxon>
    </lineage>
</organism>
<evidence type="ECO:0000256" key="5">
    <source>
        <dbReference type="ARBA" id="ARBA00022840"/>
    </source>
</evidence>
<keyword evidence="13" id="KW-1185">Reference proteome</keyword>
<evidence type="ECO:0000256" key="6">
    <source>
        <dbReference type="ARBA" id="ARBA00022967"/>
    </source>
</evidence>
<dbReference type="EMBL" id="JBITYG010000002">
    <property type="protein sequence ID" value="MFI9100864.1"/>
    <property type="molecule type" value="Genomic_DNA"/>
</dbReference>
<dbReference type="InterPro" id="IPR027417">
    <property type="entry name" value="P-loop_NTPase"/>
</dbReference>
<comment type="similarity">
    <text evidence="9">Belongs to the ABC transporter superfamily. Drug exporter-1 (DrugE1) (TC 3.A.1.105) family.</text>
</comment>
<keyword evidence="5 12" id="KW-0067">ATP-binding</keyword>
<keyword evidence="6" id="KW-1278">Translocase</keyword>
<evidence type="ECO:0000256" key="4">
    <source>
        <dbReference type="ARBA" id="ARBA00022741"/>
    </source>
</evidence>
<keyword evidence="7" id="KW-0472">Membrane</keyword>
<proteinExistence type="inferred from homology"/>
<dbReference type="InterPro" id="IPR003439">
    <property type="entry name" value="ABC_transporter-like_ATP-bd"/>
</dbReference>
<evidence type="ECO:0000256" key="2">
    <source>
        <dbReference type="ARBA" id="ARBA00022448"/>
    </source>
</evidence>
<evidence type="ECO:0000256" key="10">
    <source>
        <dbReference type="SAM" id="MobiDB-lite"/>
    </source>
</evidence>
<keyword evidence="8" id="KW-0046">Antibiotic resistance</keyword>
<gene>
    <name evidence="12" type="ORF">ACIGXA_10075</name>
</gene>
<dbReference type="PANTHER" id="PTHR42711:SF19">
    <property type="entry name" value="DOXORUBICIN RESISTANCE ATP-BINDING PROTEIN DRRA"/>
    <property type="match status" value="1"/>
</dbReference>
<dbReference type="PROSITE" id="PS50893">
    <property type="entry name" value="ABC_TRANSPORTER_2"/>
    <property type="match status" value="1"/>
</dbReference>
<keyword evidence="4" id="KW-0547">Nucleotide-binding</keyword>
<sequence length="361" mass="38052">MGDPTPRGLAVETIRVESLSKSYPKADTPALSEVSFSARPGTVLGLLGPNGSGKTTTVRILSTLLTPDSGRAWIDGHDVMTQAQQVRASIGLTGQYAAVDDELTGQRNLELIARLLGLSRPAARARATELIERFQLEDAAGRMAKTYSGGMRRRLDVAASLVGSPRVLFLDEPTTGLDPRSRNEVWSLVRELVGDGVTVLLTTQYLEEADQLAHDLVMLDQGRVVATGTPTELKSKAGGLALQVRVASPDDCAEAAAYVAAVTGAEPTVDRDTGLIDAPVGDNGALRRLTVQLEDASIDFVELGLRQATLDEVFFALTGRAPKSAETDDGERSGPGTTEARPGTDADAASVTAGSAERTSR</sequence>
<keyword evidence="2" id="KW-0813">Transport</keyword>
<name>A0ABW8C355_9ACTN</name>
<dbReference type="InterPro" id="IPR005894">
    <property type="entry name" value="DrrA"/>
</dbReference>
<dbReference type="SMART" id="SM00382">
    <property type="entry name" value="AAA"/>
    <property type="match status" value="1"/>
</dbReference>
<evidence type="ECO:0000256" key="1">
    <source>
        <dbReference type="ARBA" id="ARBA00004413"/>
    </source>
</evidence>
<evidence type="ECO:0000313" key="13">
    <source>
        <dbReference type="Proteomes" id="UP001614394"/>
    </source>
</evidence>
<reference evidence="12 13" key="1">
    <citation type="submission" date="2024-10" db="EMBL/GenBank/DDBJ databases">
        <title>The Natural Products Discovery Center: Release of the First 8490 Sequenced Strains for Exploring Actinobacteria Biosynthetic Diversity.</title>
        <authorList>
            <person name="Kalkreuter E."/>
            <person name="Kautsar S.A."/>
            <person name="Yang D."/>
            <person name="Bader C.D."/>
            <person name="Teijaro C.N."/>
            <person name="Fluegel L."/>
            <person name="Davis C.M."/>
            <person name="Simpson J.R."/>
            <person name="Lauterbach L."/>
            <person name="Steele A.D."/>
            <person name="Gui C."/>
            <person name="Meng S."/>
            <person name="Li G."/>
            <person name="Viehrig K."/>
            <person name="Ye F."/>
            <person name="Su P."/>
            <person name="Kiefer A.F."/>
            <person name="Nichols A."/>
            <person name="Cepeda A.J."/>
            <person name="Yan W."/>
            <person name="Fan B."/>
            <person name="Jiang Y."/>
            <person name="Adhikari A."/>
            <person name="Zheng C.-J."/>
            <person name="Schuster L."/>
            <person name="Cowan T.M."/>
            <person name="Smanski M.J."/>
            <person name="Chevrette M.G."/>
            <person name="De Carvalho L.P.S."/>
            <person name="Shen B."/>
        </authorList>
    </citation>
    <scope>NUCLEOTIDE SEQUENCE [LARGE SCALE GENOMIC DNA]</scope>
    <source>
        <strain evidence="12 13">NPDC053399</strain>
    </source>
</reference>
<evidence type="ECO:0000313" key="12">
    <source>
        <dbReference type="EMBL" id="MFI9100864.1"/>
    </source>
</evidence>
<dbReference type="SUPFAM" id="SSF52540">
    <property type="entry name" value="P-loop containing nucleoside triphosphate hydrolases"/>
    <property type="match status" value="1"/>
</dbReference>
<dbReference type="GO" id="GO:0005524">
    <property type="term" value="F:ATP binding"/>
    <property type="evidence" value="ECO:0007669"/>
    <property type="project" value="UniProtKB-KW"/>
</dbReference>
<dbReference type="NCBIfam" id="TIGR01188">
    <property type="entry name" value="drrA"/>
    <property type="match status" value="1"/>
</dbReference>
<evidence type="ECO:0000259" key="11">
    <source>
        <dbReference type="PROSITE" id="PS50893"/>
    </source>
</evidence>
<evidence type="ECO:0000256" key="9">
    <source>
        <dbReference type="ARBA" id="ARBA00049985"/>
    </source>
</evidence>
<dbReference type="PANTHER" id="PTHR42711">
    <property type="entry name" value="ABC TRANSPORTER ATP-BINDING PROTEIN"/>
    <property type="match status" value="1"/>
</dbReference>
<protein>
    <submittedName>
        <fullName evidence="12">ATP-binding cassette domain-containing protein</fullName>
    </submittedName>
</protein>
<comment type="caution">
    <text evidence="12">The sequence shown here is derived from an EMBL/GenBank/DDBJ whole genome shotgun (WGS) entry which is preliminary data.</text>
</comment>
<keyword evidence="3" id="KW-1003">Cell membrane</keyword>
<dbReference type="InterPro" id="IPR050763">
    <property type="entry name" value="ABC_transporter_ATP-binding"/>
</dbReference>
<evidence type="ECO:0000256" key="8">
    <source>
        <dbReference type="ARBA" id="ARBA00023251"/>
    </source>
</evidence>
<dbReference type="RefSeq" id="WP_399647036.1">
    <property type="nucleotide sequence ID" value="NZ_JBITYG010000002.1"/>
</dbReference>